<keyword evidence="1" id="KW-1133">Transmembrane helix</keyword>
<dbReference type="STRING" id="1120990.SAMN03080614_100648"/>
<gene>
    <name evidence="2" type="ORF">SAMN03080614_100648</name>
</gene>
<dbReference type="EMBL" id="FOIF01000006">
    <property type="protein sequence ID" value="SES76067.1"/>
    <property type="molecule type" value="Genomic_DNA"/>
</dbReference>
<proteinExistence type="predicted"/>
<dbReference type="Proteomes" id="UP000243819">
    <property type="component" value="Unassembled WGS sequence"/>
</dbReference>
<evidence type="ECO:0000313" key="3">
    <source>
        <dbReference type="Proteomes" id="UP000243819"/>
    </source>
</evidence>
<feature type="transmembrane region" description="Helical" evidence="1">
    <location>
        <begin position="41"/>
        <end position="67"/>
    </location>
</feature>
<keyword evidence="1" id="KW-0472">Membrane</keyword>
<evidence type="ECO:0000256" key="1">
    <source>
        <dbReference type="SAM" id="Phobius"/>
    </source>
</evidence>
<reference evidence="3" key="1">
    <citation type="submission" date="2016-10" db="EMBL/GenBank/DDBJ databases">
        <authorList>
            <person name="Varghese N."/>
            <person name="Submissions S."/>
        </authorList>
    </citation>
    <scope>NUCLEOTIDE SEQUENCE [LARGE SCALE GENOMIC DNA]</scope>
    <source>
        <strain evidence="3">DSM 13577</strain>
    </source>
</reference>
<dbReference type="AlphaFoldDB" id="A0A1H9Z3I6"/>
<protein>
    <submittedName>
        <fullName evidence="2">Uncharacterized protein</fullName>
    </submittedName>
</protein>
<dbReference type="RefSeq" id="WP_091349105.1">
    <property type="nucleotide sequence ID" value="NZ_FOIF01000006.1"/>
</dbReference>
<organism evidence="2 3">
    <name type="scientific">Anaerobranca gottschalkii DSM 13577</name>
    <dbReference type="NCBI Taxonomy" id="1120990"/>
    <lineage>
        <taxon>Bacteria</taxon>
        <taxon>Bacillati</taxon>
        <taxon>Bacillota</taxon>
        <taxon>Clostridia</taxon>
        <taxon>Eubacteriales</taxon>
        <taxon>Proteinivoracaceae</taxon>
        <taxon>Anaerobranca</taxon>
    </lineage>
</organism>
<dbReference type="OrthoDB" id="9943591at2"/>
<accession>A0A1H9Z3I6</accession>
<keyword evidence="3" id="KW-1185">Reference proteome</keyword>
<evidence type="ECO:0000313" key="2">
    <source>
        <dbReference type="EMBL" id="SES76067.1"/>
    </source>
</evidence>
<sequence length="70" mass="8220">MLYQREKIEKILQIKKEKAEAIKKSRGYSEDYDEKLTFDDILAIIISATIVFGPIFLVLGIILYLLIRTW</sequence>
<keyword evidence="1" id="KW-0812">Transmembrane</keyword>
<name>A0A1H9Z3I6_9FIRM</name>